<dbReference type="OrthoDB" id="6105938at2759"/>
<sequence>MGDQSKSEGEKPRASRGSNDEPKAEKPPLPPPEEPPKGPPGGKPGFFSKAMQFAKDNPVTAVCIGTSAVVIAAPALVAGPALGAVGFGANGIAAGSAAAGIQSGIGSVAAPSLFATLQSAAAGGYGAAAVHGVVQGAGALLGAGGLFMGKKKPDKPDGDNGRGGHGSGDDRDKGNNAKFPDHHKDQGKRNKKKRKKNHCPQYQKRGFCTYGGACRYAHVPRGDSPSSPAVLDPMDHFFASYPGFHYVRYKPLYDEFYRMCREYKWDSAIRKDAKDDFRTALVEQFIAIYGTDENDLECWRLLCRTLGIGEPQTLQEAYDSVQAIHVNLVDLIESPRTGIPIKLFENLDALREYTSETGKIFPRQIARSAGLLQMLLREVLCEPRRGLEHKFKE</sequence>
<dbReference type="Gene3D" id="4.10.1000.10">
    <property type="entry name" value="Zinc finger, CCCH-type"/>
    <property type="match status" value="1"/>
</dbReference>
<dbReference type="InterPro" id="IPR036855">
    <property type="entry name" value="Znf_CCCH_sf"/>
</dbReference>
<evidence type="ECO:0000313" key="12">
    <source>
        <dbReference type="EMBL" id="KAF4984462.1"/>
    </source>
</evidence>
<keyword evidence="5 9" id="KW-0863">Zinc-finger</keyword>
<dbReference type="SUPFAM" id="SSF90229">
    <property type="entry name" value="CCCH zinc finger"/>
    <property type="match status" value="1"/>
</dbReference>
<feature type="compositionally biased region" description="Basic and acidic residues" evidence="10">
    <location>
        <begin position="154"/>
        <end position="188"/>
    </location>
</feature>
<feature type="compositionally biased region" description="Basic and acidic residues" evidence="10">
    <location>
        <begin position="1"/>
        <end position="26"/>
    </location>
</feature>
<evidence type="ECO:0000256" key="9">
    <source>
        <dbReference type="PROSITE-ProRule" id="PRU00723"/>
    </source>
</evidence>
<comment type="similarity">
    <text evidence="2">Belongs to the IFI6/IFI27 family.</text>
</comment>
<keyword evidence="6 9" id="KW-0862">Zinc</keyword>
<evidence type="ECO:0000256" key="3">
    <source>
        <dbReference type="ARBA" id="ARBA00022692"/>
    </source>
</evidence>
<dbReference type="Gene3D" id="6.10.110.10">
    <property type="match status" value="1"/>
</dbReference>
<dbReference type="SMART" id="SM00356">
    <property type="entry name" value="ZnF_C3H1"/>
    <property type="match status" value="1"/>
</dbReference>
<reference evidence="12" key="2">
    <citation type="submission" date="2020-05" db="EMBL/GenBank/DDBJ databases">
        <authorList>
            <person name="Kim H.-S."/>
            <person name="Proctor R.H."/>
            <person name="Brown D.W."/>
        </authorList>
    </citation>
    <scope>NUCLEOTIDE SEQUENCE</scope>
    <source>
        <strain evidence="12">NRRL 22465</strain>
    </source>
</reference>
<evidence type="ECO:0000256" key="4">
    <source>
        <dbReference type="ARBA" id="ARBA00022723"/>
    </source>
</evidence>
<dbReference type="EMBL" id="JABEYC010000019">
    <property type="protein sequence ID" value="KAF4984462.1"/>
    <property type="molecule type" value="Genomic_DNA"/>
</dbReference>
<dbReference type="Pfam" id="PF00642">
    <property type="entry name" value="zf-CCCH"/>
    <property type="match status" value="1"/>
</dbReference>
<evidence type="ECO:0000256" key="10">
    <source>
        <dbReference type="SAM" id="MobiDB-lite"/>
    </source>
</evidence>
<evidence type="ECO:0000256" key="5">
    <source>
        <dbReference type="ARBA" id="ARBA00022771"/>
    </source>
</evidence>
<evidence type="ECO:0000256" key="8">
    <source>
        <dbReference type="ARBA" id="ARBA00023136"/>
    </source>
</evidence>
<comment type="subcellular location">
    <subcellularLocation>
        <location evidence="1">Membrane</location>
        <topology evidence="1">Multi-pass membrane protein</topology>
    </subcellularLocation>
</comment>
<comment type="caution">
    <text evidence="12">The sequence shown here is derived from an EMBL/GenBank/DDBJ whole genome shotgun (WGS) entry which is preliminary data.</text>
</comment>
<feature type="region of interest" description="Disordered" evidence="10">
    <location>
        <begin position="150"/>
        <end position="199"/>
    </location>
</feature>
<dbReference type="Proteomes" id="UP000635477">
    <property type="component" value="Unassembled WGS sequence"/>
</dbReference>
<evidence type="ECO:0000259" key="11">
    <source>
        <dbReference type="PROSITE" id="PS50103"/>
    </source>
</evidence>
<dbReference type="Pfam" id="PF06140">
    <property type="entry name" value="Ifi-6-16"/>
    <property type="match status" value="1"/>
</dbReference>
<dbReference type="InterPro" id="IPR009311">
    <property type="entry name" value="IFI6/IFI27-like"/>
</dbReference>
<feature type="compositionally biased region" description="Pro residues" evidence="10">
    <location>
        <begin position="27"/>
        <end position="42"/>
    </location>
</feature>
<dbReference type="PANTHER" id="PTHR38846:SF1">
    <property type="entry name" value="C3H1-TYPE DOMAIN-CONTAINING PROTEIN"/>
    <property type="match status" value="1"/>
</dbReference>
<evidence type="ECO:0000256" key="7">
    <source>
        <dbReference type="ARBA" id="ARBA00022989"/>
    </source>
</evidence>
<dbReference type="InterPro" id="IPR038213">
    <property type="entry name" value="IFI6/IFI27-like_sf"/>
</dbReference>
<feature type="zinc finger region" description="C3H1-type" evidence="9">
    <location>
        <begin position="193"/>
        <end position="221"/>
    </location>
</feature>
<evidence type="ECO:0000256" key="6">
    <source>
        <dbReference type="ARBA" id="ARBA00022833"/>
    </source>
</evidence>
<name>A0A8H4UVH8_9HYPO</name>
<keyword evidence="3" id="KW-0812">Transmembrane</keyword>
<accession>A0A8H4UVH8</accession>
<organism evidence="12 13">
    <name type="scientific">Fusarium zealandicum</name>
    <dbReference type="NCBI Taxonomy" id="1053134"/>
    <lineage>
        <taxon>Eukaryota</taxon>
        <taxon>Fungi</taxon>
        <taxon>Dikarya</taxon>
        <taxon>Ascomycota</taxon>
        <taxon>Pezizomycotina</taxon>
        <taxon>Sordariomycetes</taxon>
        <taxon>Hypocreomycetidae</taxon>
        <taxon>Hypocreales</taxon>
        <taxon>Nectriaceae</taxon>
        <taxon>Fusarium</taxon>
        <taxon>Fusarium staphyleae species complex</taxon>
    </lineage>
</organism>
<dbReference type="InterPro" id="IPR000571">
    <property type="entry name" value="Znf_CCCH"/>
</dbReference>
<dbReference type="AlphaFoldDB" id="A0A8H4UVH8"/>
<keyword evidence="7" id="KW-1133">Transmembrane helix</keyword>
<gene>
    <name evidence="12" type="ORF">FZEAL_363</name>
</gene>
<reference evidence="12" key="1">
    <citation type="journal article" date="2020" name="BMC Genomics">
        <title>Correction to: Identification and distribution of gene clusters required for synthesis of sphingolipid metabolism inhibitors in diverse species of the filamentous fungus Fusarium.</title>
        <authorList>
            <person name="Kim H.S."/>
            <person name="Lohmar J.M."/>
            <person name="Busman M."/>
            <person name="Brown D.W."/>
            <person name="Naumann T.A."/>
            <person name="Divon H.H."/>
            <person name="Lysoe E."/>
            <person name="Uhlig S."/>
            <person name="Proctor R.H."/>
        </authorList>
    </citation>
    <scope>NUCLEOTIDE SEQUENCE</scope>
    <source>
        <strain evidence="12">NRRL 22465</strain>
    </source>
</reference>
<evidence type="ECO:0000256" key="2">
    <source>
        <dbReference type="ARBA" id="ARBA00007262"/>
    </source>
</evidence>
<evidence type="ECO:0000313" key="13">
    <source>
        <dbReference type="Proteomes" id="UP000635477"/>
    </source>
</evidence>
<protein>
    <recommendedName>
        <fullName evidence="11">C3H1-type domain-containing protein</fullName>
    </recommendedName>
</protein>
<dbReference type="GO" id="GO:0016020">
    <property type="term" value="C:membrane"/>
    <property type="evidence" value="ECO:0007669"/>
    <property type="project" value="UniProtKB-SubCell"/>
</dbReference>
<dbReference type="PROSITE" id="PS50103">
    <property type="entry name" value="ZF_C3H1"/>
    <property type="match status" value="1"/>
</dbReference>
<keyword evidence="4 9" id="KW-0479">Metal-binding</keyword>
<feature type="domain" description="C3H1-type" evidence="11">
    <location>
        <begin position="193"/>
        <end position="221"/>
    </location>
</feature>
<dbReference type="GO" id="GO:0008270">
    <property type="term" value="F:zinc ion binding"/>
    <property type="evidence" value="ECO:0007669"/>
    <property type="project" value="UniProtKB-KW"/>
</dbReference>
<keyword evidence="8" id="KW-0472">Membrane</keyword>
<feature type="region of interest" description="Disordered" evidence="10">
    <location>
        <begin position="1"/>
        <end position="46"/>
    </location>
</feature>
<keyword evidence="13" id="KW-1185">Reference proteome</keyword>
<dbReference type="PANTHER" id="PTHR38846">
    <property type="entry name" value="C3H1-TYPE DOMAIN-CONTAINING PROTEIN"/>
    <property type="match status" value="1"/>
</dbReference>
<proteinExistence type="inferred from homology"/>
<evidence type="ECO:0000256" key="1">
    <source>
        <dbReference type="ARBA" id="ARBA00004141"/>
    </source>
</evidence>
<feature type="compositionally biased region" description="Basic residues" evidence="10">
    <location>
        <begin position="189"/>
        <end position="198"/>
    </location>
</feature>